<evidence type="ECO:0000256" key="1">
    <source>
        <dbReference type="SAM" id="Phobius"/>
    </source>
</evidence>
<keyword evidence="1" id="KW-0472">Membrane</keyword>
<feature type="transmembrane region" description="Helical" evidence="1">
    <location>
        <begin position="82"/>
        <end position="102"/>
    </location>
</feature>
<dbReference type="AlphaFoldDB" id="A0A7X2TFI4"/>
<protein>
    <submittedName>
        <fullName evidence="2">Uncharacterized protein</fullName>
    </submittedName>
</protein>
<keyword evidence="1" id="KW-0812">Transmembrane</keyword>
<organism evidence="2 3">
    <name type="scientific">Stecheria intestinalis</name>
    <dbReference type="NCBI Taxonomy" id="2606630"/>
    <lineage>
        <taxon>Bacteria</taxon>
        <taxon>Bacillati</taxon>
        <taxon>Bacillota</taxon>
        <taxon>Erysipelotrichia</taxon>
        <taxon>Erysipelotrichales</taxon>
        <taxon>Erysipelotrichaceae</taxon>
        <taxon>Stecheria</taxon>
    </lineage>
</organism>
<name>A0A7X2TFI4_9FIRM</name>
<dbReference type="Proteomes" id="UP000461880">
    <property type="component" value="Unassembled WGS sequence"/>
</dbReference>
<evidence type="ECO:0000313" key="2">
    <source>
        <dbReference type="EMBL" id="MSS58220.1"/>
    </source>
</evidence>
<dbReference type="EMBL" id="VUMN01000008">
    <property type="protein sequence ID" value="MSS58220.1"/>
    <property type="molecule type" value="Genomic_DNA"/>
</dbReference>
<keyword evidence="3" id="KW-1185">Reference proteome</keyword>
<evidence type="ECO:0000313" key="3">
    <source>
        <dbReference type="Proteomes" id="UP000461880"/>
    </source>
</evidence>
<comment type="caution">
    <text evidence="2">The sequence shown here is derived from an EMBL/GenBank/DDBJ whole genome shotgun (WGS) entry which is preliminary data.</text>
</comment>
<dbReference type="RefSeq" id="WP_154503891.1">
    <property type="nucleotide sequence ID" value="NZ_VUMN01000008.1"/>
</dbReference>
<feature type="transmembrane region" description="Helical" evidence="1">
    <location>
        <begin position="114"/>
        <end position="131"/>
    </location>
</feature>
<feature type="transmembrane region" description="Helical" evidence="1">
    <location>
        <begin position="21"/>
        <end position="44"/>
    </location>
</feature>
<keyword evidence="1" id="KW-1133">Transmembrane helix</keyword>
<sequence length="137" mass="15148">MKKPLSFREIRLMQKPSLKEYLKYLVWMLPMLLLPSLAGCSGTASGSIESLNDPNLAEAERYSGEAAGRLQASTWQSRLSPVIVPLAAASVSWSLYVIMTTPDPMLADKERSRIFRVLAAVALFYLIPSLIRTVSGM</sequence>
<proteinExistence type="predicted"/>
<reference evidence="2 3" key="1">
    <citation type="submission" date="2019-08" db="EMBL/GenBank/DDBJ databases">
        <title>In-depth cultivation of the pig gut microbiome towards novel bacterial diversity and tailored functional studies.</title>
        <authorList>
            <person name="Wylensek D."/>
            <person name="Hitch T.C.A."/>
            <person name="Clavel T."/>
        </authorList>
    </citation>
    <scope>NUCLEOTIDE SEQUENCE [LARGE SCALE GENOMIC DNA]</scope>
    <source>
        <strain evidence="2 3">Oil+RF-744-GAM-WT-6</strain>
    </source>
</reference>
<gene>
    <name evidence="2" type="ORF">FYJ51_04800</name>
</gene>
<accession>A0A7X2TFI4</accession>